<feature type="transmembrane region" description="Helical" evidence="6">
    <location>
        <begin position="640"/>
        <end position="660"/>
    </location>
</feature>
<evidence type="ECO:0000256" key="6">
    <source>
        <dbReference type="SAM" id="Phobius"/>
    </source>
</evidence>
<dbReference type="PANTHER" id="PTHR33406">
    <property type="entry name" value="MEMBRANE PROTEIN MJ1562-RELATED"/>
    <property type="match status" value="1"/>
</dbReference>
<evidence type="ECO:0000256" key="3">
    <source>
        <dbReference type="ARBA" id="ARBA00022692"/>
    </source>
</evidence>
<feature type="domain" description="Membrane transport protein MMPL" evidence="7">
    <location>
        <begin position="183"/>
        <end position="391"/>
    </location>
</feature>
<evidence type="ECO:0000256" key="2">
    <source>
        <dbReference type="ARBA" id="ARBA00022475"/>
    </source>
</evidence>
<reference evidence="8" key="1">
    <citation type="submission" date="2009-10" db="EMBL/GenBank/DDBJ databases">
        <title>Diversity of trophic interactions inside an arsenic-rich microbial ecosystem.</title>
        <authorList>
            <person name="Bertin P.N."/>
            <person name="Heinrich-Salmeron A."/>
            <person name="Pelletier E."/>
            <person name="Goulhen-Chollet F."/>
            <person name="Arsene-Ploetze F."/>
            <person name="Gallien S."/>
            <person name="Calteau A."/>
            <person name="Vallenet D."/>
            <person name="Casiot C."/>
            <person name="Chane-Woon-Ming B."/>
            <person name="Giloteaux L."/>
            <person name="Barakat M."/>
            <person name="Bonnefoy V."/>
            <person name="Bruneel O."/>
            <person name="Chandler M."/>
            <person name="Cleiss J."/>
            <person name="Duran R."/>
            <person name="Elbaz-Poulichet F."/>
            <person name="Fonknechten N."/>
            <person name="Lauga B."/>
            <person name="Mornico D."/>
            <person name="Ortet P."/>
            <person name="Schaeffer C."/>
            <person name="Siguier P."/>
            <person name="Alexander Thil Smith A."/>
            <person name="Van Dorsselaer A."/>
            <person name="Weissenbach J."/>
            <person name="Medigue C."/>
            <person name="Le Paslier D."/>
        </authorList>
    </citation>
    <scope>NUCLEOTIDE SEQUENCE</scope>
</reference>
<dbReference type="InterPro" id="IPR050545">
    <property type="entry name" value="Mycobact_MmpL"/>
</dbReference>
<dbReference type="Gene3D" id="1.20.1640.10">
    <property type="entry name" value="Multidrug efflux transporter AcrB transmembrane domain"/>
    <property type="match status" value="2"/>
</dbReference>
<name>E6PKU5_9ZZZZ</name>
<feature type="transmembrane region" description="Helical" evidence="6">
    <location>
        <begin position="345"/>
        <end position="362"/>
    </location>
</feature>
<evidence type="ECO:0000313" key="8">
    <source>
        <dbReference type="EMBL" id="CBH95546.1"/>
    </source>
</evidence>
<keyword evidence="4 6" id="KW-1133">Transmembrane helix</keyword>
<dbReference type="GO" id="GO:0005886">
    <property type="term" value="C:plasma membrane"/>
    <property type="evidence" value="ECO:0007669"/>
    <property type="project" value="UniProtKB-SubCell"/>
</dbReference>
<evidence type="ECO:0000256" key="1">
    <source>
        <dbReference type="ARBA" id="ARBA00004651"/>
    </source>
</evidence>
<organism evidence="8">
    <name type="scientific">mine drainage metagenome</name>
    <dbReference type="NCBI Taxonomy" id="410659"/>
    <lineage>
        <taxon>unclassified sequences</taxon>
        <taxon>metagenomes</taxon>
        <taxon>ecological metagenomes</taxon>
    </lineage>
</organism>
<dbReference type="InterPro" id="IPR004869">
    <property type="entry name" value="MMPL_dom"/>
</dbReference>
<feature type="transmembrane region" description="Helical" evidence="6">
    <location>
        <begin position="693"/>
        <end position="711"/>
    </location>
</feature>
<dbReference type="AlphaFoldDB" id="E6PKU5"/>
<feature type="transmembrane region" description="Helical" evidence="6">
    <location>
        <begin position="723"/>
        <end position="743"/>
    </location>
</feature>
<feature type="transmembrane region" description="Helical" evidence="6">
    <location>
        <begin position="416"/>
        <end position="434"/>
    </location>
</feature>
<keyword evidence="2" id="KW-1003">Cell membrane</keyword>
<dbReference type="Pfam" id="PF03176">
    <property type="entry name" value="MMPL"/>
    <property type="match status" value="1"/>
</dbReference>
<sequence>MTRRALPALLLWLAALAASVVAITHSRFTADMSAFLPRAPDAQQQVLVDQLRDGMISRLILVGIDGAHASTRAALSKALAQRLRSHHAFASVNNGEPVDAQRDYKLLLKYRYVLSPNTTPQAFSAAGLHQAMQNSIDQLASPMGAGLKKLLPADPTGATLQLLGSLSSGAQPHMVDGVWAAPKDARALLLLLTSAPGTDTDAQQAAIASVRSAFADAQRSLGPSAAQASLVLSGPGVFAVQSRATIKGAAERVSLIGSLLIITMLLLVYRSLPVLLLGLLPVLSGVLVAIAAVGLGFGVVQGITLGFGTTLMGEAVDYSIYLFVQSSEAGGGGAWVQRFWPTIRLGMLTSVVGFATLLLSDFPGLAQLGAYSIAGLVTASLVTRFVLPHLLPRGFAVRDLSAIGQRLLHAVARLRRLRWVLAVLVVIACSVLLLQRQHLWNTRLSALSPLSPASLALDAQLRRQIGAPDSADLVVVSGDSADAALAAAERIAPRLQALQAQGAIAGFDTPARFLPSLATQRARQAALPPGPELQRRVDAAVQGLPVKPALFAPFVRDVEAARHAAPLTRSDLAHTSFALALNGMLLRAANGHWSALLPLRAPSSGSINGARVAAALAGTHASYINLGDVSTGLYDSYLRAAAWLSLAGLAAIALLLLVALRSPLRVARVLAPLLAAVVVVAAGLLLAGIQLTLLHLVGMMLIVAVGSNYALFFDRGHAEGGGIAPRTLASLLFANLTTVAGFGPLLFSGVPVLEALGATVGPGALLALLFSAMLSAPPATSSEAVHTAMPAA</sequence>
<feature type="transmembrane region" description="Helical" evidence="6">
    <location>
        <begin position="755"/>
        <end position="774"/>
    </location>
</feature>
<feature type="transmembrane region" description="Helical" evidence="6">
    <location>
        <begin position="276"/>
        <end position="297"/>
    </location>
</feature>
<comment type="caution">
    <text evidence="8">The sequence shown here is derived from an EMBL/GenBank/DDBJ whole genome shotgun (WGS) entry which is preliminary data.</text>
</comment>
<feature type="transmembrane region" description="Helical" evidence="6">
    <location>
        <begin position="368"/>
        <end position="387"/>
    </location>
</feature>
<evidence type="ECO:0000259" key="7">
    <source>
        <dbReference type="Pfam" id="PF03176"/>
    </source>
</evidence>
<dbReference type="PANTHER" id="PTHR33406:SF13">
    <property type="entry name" value="MEMBRANE PROTEIN YDFJ"/>
    <property type="match status" value="1"/>
</dbReference>
<feature type="transmembrane region" description="Helical" evidence="6">
    <location>
        <begin position="253"/>
        <end position="269"/>
    </location>
</feature>
<evidence type="ECO:0000256" key="5">
    <source>
        <dbReference type="ARBA" id="ARBA00023136"/>
    </source>
</evidence>
<feature type="transmembrane region" description="Helical" evidence="6">
    <location>
        <begin position="303"/>
        <end position="324"/>
    </location>
</feature>
<comment type="subcellular location">
    <subcellularLocation>
        <location evidence="1">Cell membrane</location>
        <topology evidence="1">Multi-pass membrane protein</topology>
    </subcellularLocation>
</comment>
<dbReference type="SUPFAM" id="SSF82866">
    <property type="entry name" value="Multidrug efflux transporter AcrB transmembrane domain"/>
    <property type="match status" value="2"/>
</dbReference>
<keyword evidence="5 6" id="KW-0472">Membrane</keyword>
<dbReference type="EMBL" id="CABM01000008">
    <property type="protein sequence ID" value="CBH95546.1"/>
    <property type="molecule type" value="Genomic_DNA"/>
</dbReference>
<proteinExistence type="predicted"/>
<evidence type="ECO:0000256" key="4">
    <source>
        <dbReference type="ARBA" id="ARBA00022989"/>
    </source>
</evidence>
<keyword evidence="3 6" id="KW-0812">Transmembrane</keyword>
<protein>
    <submittedName>
        <fullName evidence="8">Putative exporter</fullName>
    </submittedName>
</protein>
<accession>E6PKU5</accession>
<feature type="transmembrane region" description="Helical" evidence="6">
    <location>
        <begin position="667"/>
        <end position="687"/>
    </location>
</feature>
<gene>
    <name evidence="8" type="ORF">CARN2_1809</name>
</gene>